<evidence type="ECO:0000313" key="1">
    <source>
        <dbReference type="EMBL" id="CNU85417.1"/>
    </source>
</evidence>
<dbReference type="EMBL" id="CQPA01000039">
    <property type="protein sequence ID" value="CNU85417.1"/>
    <property type="molecule type" value="Genomic_DNA"/>
</dbReference>
<accession>A0A655DUC0</accession>
<reference evidence="1 2" key="1">
    <citation type="submission" date="2015-03" db="EMBL/GenBank/DDBJ databases">
        <authorList>
            <consortium name="Pathogen Informatics"/>
        </authorList>
    </citation>
    <scope>NUCLEOTIDE SEQUENCE [LARGE SCALE GENOMIC DNA]</scope>
    <source>
        <strain evidence="1 2">A1104</strain>
    </source>
</reference>
<gene>
    <name evidence="1" type="ORF">ERS008198_03722</name>
</gene>
<proteinExistence type="predicted"/>
<evidence type="ECO:0000313" key="2">
    <source>
        <dbReference type="Proteomes" id="UP000041314"/>
    </source>
</evidence>
<dbReference type="Proteomes" id="UP000041314">
    <property type="component" value="Unassembled WGS sequence"/>
</dbReference>
<sequence>MLRYPGRQLRIEIIGKRNDRRFGQMTVFRNVIARQYTKRGKPLLAAYP</sequence>
<dbReference type="AlphaFoldDB" id="A0A655DUC0"/>
<name>A0A655DUC0_SALET</name>
<organism evidence="1 2">
    <name type="scientific">Salmonella enterica subsp. enterica serovar Bovismorbificans</name>
    <dbReference type="NCBI Taxonomy" id="58097"/>
    <lineage>
        <taxon>Bacteria</taxon>
        <taxon>Pseudomonadati</taxon>
        <taxon>Pseudomonadota</taxon>
        <taxon>Gammaproteobacteria</taxon>
        <taxon>Enterobacterales</taxon>
        <taxon>Enterobacteriaceae</taxon>
        <taxon>Salmonella</taxon>
    </lineage>
</organism>
<protein>
    <submittedName>
        <fullName evidence="1">Uncharacterized protein</fullName>
    </submittedName>
</protein>